<name>A0A6J4QFL2_9BACT</name>
<proteinExistence type="predicted"/>
<dbReference type="EMBL" id="CADCUQ010000921">
    <property type="protein sequence ID" value="CAA9438537.1"/>
    <property type="molecule type" value="Genomic_DNA"/>
</dbReference>
<accession>A0A6J4QFL2</accession>
<feature type="non-terminal residue" evidence="2">
    <location>
        <position position="1"/>
    </location>
</feature>
<sequence>ARSCYPGIIAGWRERGGRPRRESGRPGRDDRNEEIGRRL</sequence>
<evidence type="ECO:0000313" key="2">
    <source>
        <dbReference type="EMBL" id="CAA9438537.1"/>
    </source>
</evidence>
<feature type="compositionally biased region" description="Basic and acidic residues" evidence="1">
    <location>
        <begin position="12"/>
        <end position="39"/>
    </location>
</feature>
<reference evidence="2" key="1">
    <citation type="submission" date="2020-02" db="EMBL/GenBank/DDBJ databases">
        <authorList>
            <person name="Meier V. D."/>
        </authorList>
    </citation>
    <scope>NUCLEOTIDE SEQUENCE</scope>
    <source>
        <strain evidence="2">AVDCRST_MAG64</strain>
    </source>
</reference>
<feature type="region of interest" description="Disordered" evidence="1">
    <location>
        <begin position="1"/>
        <end position="39"/>
    </location>
</feature>
<feature type="non-terminal residue" evidence="2">
    <location>
        <position position="39"/>
    </location>
</feature>
<protein>
    <submittedName>
        <fullName evidence="2">Uncharacterized protein</fullName>
    </submittedName>
</protein>
<gene>
    <name evidence="2" type="ORF">AVDCRST_MAG64-3960</name>
</gene>
<organism evidence="2">
    <name type="scientific">uncultured Phycisphaerae bacterium</name>
    <dbReference type="NCBI Taxonomy" id="904963"/>
    <lineage>
        <taxon>Bacteria</taxon>
        <taxon>Pseudomonadati</taxon>
        <taxon>Planctomycetota</taxon>
        <taxon>Phycisphaerae</taxon>
        <taxon>environmental samples</taxon>
    </lineage>
</organism>
<dbReference type="AlphaFoldDB" id="A0A6J4QFL2"/>
<evidence type="ECO:0000256" key="1">
    <source>
        <dbReference type="SAM" id="MobiDB-lite"/>
    </source>
</evidence>